<dbReference type="Gene3D" id="3.40.50.720">
    <property type="entry name" value="NAD(P)-binding Rossmann-like Domain"/>
    <property type="match status" value="1"/>
</dbReference>
<accession>A0A250WZR3</accession>
<dbReference type="Proteomes" id="UP000232323">
    <property type="component" value="Unassembled WGS sequence"/>
</dbReference>
<dbReference type="InterPro" id="IPR000683">
    <property type="entry name" value="Gfo/Idh/MocA-like_OxRdtase_N"/>
</dbReference>
<dbReference type="Gene3D" id="3.30.360.10">
    <property type="entry name" value="Dihydrodipicolinate Reductase, domain 2"/>
    <property type="match status" value="1"/>
</dbReference>
<dbReference type="Pfam" id="PF01408">
    <property type="entry name" value="GFO_IDH_MocA"/>
    <property type="match status" value="1"/>
</dbReference>
<proteinExistence type="inferred from homology"/>
<comment type="similarity">
    <text evidence="1">Belongs to the Gfo/Idh/MocA family.</text>
</comment>
<dbReference type="SUPFAM" id="SSF51735">
    <property type="entry name" value="NAD(P)-binding Rossmann-fold domains"/>
    <property type="match status" value="1"/>
</dbReference>
<dbReference type="PANTHER" id="PTHR46368:SF4">
    <property type="entry name" value="OS10G0403700 PROTEIN"/>
    <property type="match status" value="1"/>
</dbReference>
<evidence type="ECO:0000313" key="4">
    <source>
        <dbReference type="EMBL" id="GAX76102.1"/>
    </source>
</evidence>
<gene>
    <name evidence="4" type="ORF">CEUSTIGMA_g3545.t1</name>
</gene>
<feature type="domain" description="Gfo/Idh/MocA-like oxidoreductase N-terminal" evidence="2">
    <location>
        <begin position="4"/>
        <end position="127"/>
    </location>
</feature>
<sequence length="366" mass="40515">MATIKIGVLGAAKIAKKNIRGISFADRDIVEITAVGSRSLSKAQEFIQELQPYLKSEVKACGSYEEVLDLPDLHAVYIPLPSSMHATWVRKAAERGLHVLLEKPVATSSSDLAEILSVCKQHGVQLMDGTMWAHNPRAREMEAIIRDKEHFGSVLNVSSSFSFLGGEEFRAGNVRVKASGDPLGCLGDLGWYSVRAALWAFDYELPEYVTVHPGAVFNEEGVPMYLGATLIWPGEPRRRAILTCSFDLPFQQTLDVSGTLGSIYLRDFVIPSEERRSSFMSTSNHKQAFEDLTVRKEHEVLLSKPQETLMWEAFGRAVQNVQQGGLPDPLWIRLAELTQQVVLAIDHSAKIRAAVSVKTLAAHVNF</sequence>
<organism evidence="4 5">
    <name type="scientific">Chlamydomonas eustigma</name>
    <dbReference type="NCBI Taxonomy" id="1157962"/>
    <lineage>
        <taxon>Eukaryota</taxon>
        <taxon>Viridiplantae</taxon>
        <taxon>Chlorophyta</taxon>
        <taxon>core chlorophytes</taxon>
        <taxon>Chlorophyceae</taxon>
        <taxon>CS clade</taxon>
        <taxon>Chlamydomonadales</taxon>
        <taxon>Chlamydomonadaceae</taxon>
        <taxon>Chlamydomonas</taxon>
    </lineage>
</organism>
<dbReference type="AlphaFoldDB" id="A0A250WZR3"/>
<dbReference type="Pfam" id="PF22725">
    <property type="entry name" value="GFO_IDH_MocA_C3"/>
    <property type="match status" value="1"/>
</dbReference>
<name>A0A250WZR3_9CHLO</name>
<dbReference type="SUPFAM" id="SSF55347">
    <property type="entry name" value="Glyceraldehyde-3-phosphate dehydrogenase-like, C-terminal domain"/>
    <property type="match status" value="1"/>
</dbReference>
<reference evidence="4 5" key="1">
    <citation type="submission" date="2017-08" db="EMBL/GenBank/DDBJ databases">
        <title>Acidophilic green algal genome provides insights into adaptation to an acidic environment.</title>
        <authorList>
            <person name="Hirooka S."/>
            <person name="Hirose Y."/>
            <person name="Kanesaki Y."/>
            <person name="Higuchi S."/>
            <person name="Fujiwara T."/>
            <person name="Onuma R."/>
            <person name="Era A."/>
            <person name="Ohbayashi R."/>
            <person name="Uzuka A."/>
            <person name="Nozaki H."/>
            <person name="Yoshikawa H."/>
            <person name="Miyagishima S.Y."/>
        </authorList>
    </citation>
    <scope>NUCLEOTIDE SEQUENCE [LARGE SCALE GENOMIC DNA]</scope>
    <source>
        <strain evidence="4 5">NIES-2499</strain>
    </source>
</reference>
<evidence type="ECO:0000259" key="2">
    <source>
        <dbReference type="Pfam" id="PF01408"/>
    </source>
</evidence>
<dbReference type="STRING" id="1157962.A0A250WZR3"/>
<dbReference type="PANTHER" id="PTHR46368">
    <property type="match status" value="1"/>
</dbReference>
<feature type="domain" description="GFO/IDH/MocA-like oxidoreductase" evidence="3">
    <location>
        <begin position="143"/>
        <end position="263"/>
    </location>
</feature>
<dbReference type="InterPro" id="IPR055170">
    <property type="entry name" value="GFO_IDH_MocA-like_dom"/>
</dbReference>
<dbReference type="EMBL" id="BEGY01000015">
    <property type="protein sequence ID" value="GAX76102.1"/>
    <property type="molecule type" value="Genomic_DNA"/>
</dbReference>
<comment type="caution">
    <text evidence="4">The sequence shown here is derived from an EMBL/GenBank/DDBJ whole genome shotgun (WGS) entry which is preliminary data.</text>
</comment>
<evidence type="ECO:0000256" key="1">
    <source>
        <dbReference type="ARBA" id="ARBA00010928"/>
    </source>
</evidence>
<evidence type="ECO:0000313" key="5">
    <source>
        <dbReference type="Proteomes" id="UP000232323"/>
    </source>
</evidence>
<dbReference type="OrthoDB" id="2129491at2759"/>
<dbReference type="GO" id="GO:0000166">
    <property type="term" value="F:nucleotide binding"/>
    <property type="evidence" value="ECO:0007669"/>
    <property type="project" value="InterPro"/>
</dbReference>
<dbReference type="InterPro" id="IPR036291">
    <property type="entry name" value="NAD(P)-bd_dom_sf"/>
</dbReference>
<keyword evidence="5" id="KW-1185">Reference proteome</keyword>
<protein>
    <submittedName>
        <fullName evidence="4">Uncharacterized protein</fullName>
    </submittedName>
</protein>
<evidence type="ECO:0000259" key="3">
    <source>
        <dbReference type="Pfam" id="PF22725"/>
    </source>
</evidence>